<dbReference type="GO" id="GO:0008270">
    <property type="term" value="F:zinc ion binding"/>
    <property type="evidence" value="ECO:0007669"/>
    <property type="project" value="UniProtKB-KW"/>
</dbReference>
<dbReference type="GO" id="GO:0005634">
    <property type="term" value="C:nucleus"/>
    <property type="evidence" value="ECO:0007669"/>
    <property type="project" value="UniProtKB-SubCell"/>
</dbReference>
<comment type="caution">
    <text evidence="15">The sequence shown here is derived from an EMBL/GenBank/DDBJ whole genome shotgun (WGS) entry which is preliminary data.</text>
</comment>
<dbReference type="GO" id="GO:0005737">
    <property type="term" value="C:cytoplasm"/>
    <property type="evidence" value="ECO:0007669"/>
    <property type="project" value="TreeGrafter"/>
</dbReference>
<comment type="catalytic activity">
    <reaction evidence="9 12">
        <text>O-phospho-L-seryl-[protein] + H2O = L-seryl-[protein] + phosphate</text>
        <dbReference type="Rhea" id="RHEA:20629"/>
        <dbReference type="Rhea" id="RHEA-COMP:9863"/>
        <dbReference type="Rhea" id="RHEA-COMP:11604"/>
        <dbReference type="ChEBI" id="CHEBI:15377"/>
        <dbReference type="ChEBI" id="CHEBI:29999"/>
        <dbReference type="ChEBI" id="CHEBI:43474"/>
        <dbReference type="ChEBI" id="CHEBI:83421"/>
        <dbReference type="EC" id="3.1.3.16"/>
    </reaction>
</comment>
<feature type="compositionally biased region" description="Low complexity" evidence="13">
    <location>
        <begin position="30"/>
        <end position="49"/>
    </location>
</feature>
<feature type="region of interest" description="Disordered" evidence="13">
    <location>
        <begin position="26"/>
        <end position="54"/>
    </location>
</feature>
<feature type="compositionally biased region" description="Basic and acidic residues" evidence="13">
    <location>
        <begin position="289"/>
        <end position="319"/>
    </location>
</feature>
<evidence type="ECO:0000256" key="1">
    <source>
        <dbReference type="ARBA" id="ARBA00004123"/>
    </source>
</evidence>
<dbReference type="EMBL" id="JAULSW010000002">
    <property type="protein sequence ID" value="KAK3390336.1"/>
    <property type="molecule type" value="Genomic_DNA"/>
</dbReference>
<dbReference type="Proteomes" id="UP001285441">
    <property type="component" value="Unassembled WGS sequence"/>
</dbReference>
<proteinExistence type="inferred from homology"/>
<dbReference type="Gene3D" id="1.25.40.820">
    <property type="match status" value="1"/>
</dbReference>
<keyword evidence="8 12" id="KW-0539">Nucleus</keyword>
<dbReference type="GO" id="GO:0043175">
    <property type="term" value="F:RNA polymerase core enzyme binding"/>
    <property type="evidence" value="ECO:0007669"/>
    <property type="project" value="UniProtKB-UniRule"/>
</dbReference>
<evidence type="ECO:0000256" key="11">
    <source>
        <dbReference type="PROSITE-ProRule" id="PRU00812"/>
    </source>
</evidence>
<evidence type="ECO:0000256" key="13">
    <source>
        <dbReference type="SAM" id="MobiDB-lite"/>
    </source>
</evidence>
<evidence type="ECO:0000256" key="6">
    <source>
        <dbReference type="ARBA" id="ARBA00022833"/>
    </source>
</evidence>
<dbReference type="Pfam" id="PF04181">
    <property type="entry name" value="RPAP2_Rtr1"/>
    <property type="match status" value="1"/>
</dbReference>
<evidence type="ECO:0000256" key="2">
    <source>
        <dbReference type="ARBA" id="ARBA00005676"/>
    </source>
</evidence>
<dbReference type="PANTHER" id="PTHR14732">
    <property type="entry name" value="RNA POLYMERASE II SUBUNIT B1 CTD PHOSPHATASE RPAP2-RELATED"/>
    <property type="match status" value="1"/>
</dbReference>
<accession>A0AAE0U485</accession>
<keyword evidence="5 12" id="KW-0378">Hydrolase</keyword>
<reference evidence="15" key="2">
    <citation type="submission" date="2023-06" db="EMBL/GenBank/DDBJ databases">
        <authorList>
            <consortium name="Lawrence Berkeley National Laboratory"/>
            <person name="Haridas S."/>
            <person name="Hensen N."/>
            <person name="Bonometti L."/>
            <person name="Westerberg I."/>
            <person name="Brannstrom I.O."/>
            <person name="Guillou S."/>
            <person name="Cros-Aarteil S."/>
            <person name="Calhoun S."/>
            <person name="Kuo A."/>
            <person name="Mondo S."/>
            <person name="Pangilinan J."/>
            <person name="Riley R."/>
            <person name="LaButti K."/>
            <person name="Andreopoulos B."/>
            <person name="Lipzen A."/>
            <person name="Chen C."/>
            <person name="Yanf M."/>
            <person name="Daum C."/>
            <person name="Ng V."/>
            <person name="Clum A."/>
            <person name="Steindorff A."/>
            <person name="Ohm R."/>
            <person name="Martin F."/>
            <person name="Silar P."/>
            <person name="Natvig D."/>
            <person name="Lalanne C."/>
            <person name="Gautier V."/>
            <person name="Ament-velasquez S.L."/>
            <person name="Kruys A."/>
            <person name="Hutchinson M.I."/>
            <person name="Powell A.J."/>
            <person name="Barry K."/>
            <person name="Miller A.N."/>
            <person name="Grigoriev I.V."/>
            <person name="Debuchy R."/>
            <person name="Gladieux P."/>
            <person name="Thoren M.H."/>
            <person name="Johannesson H."/>
        </authorList>
    </citation>
    <scope>NUCLEOTIDE SEQUENCE</scope>
    <source>
        <strain evidence="15">CBS 232.78</strain>
    </source>
</reference>
<comment type="function">
    <text evidence="12">Putative RNA polymerase II subunit B1 C-terminal domain (CTD) phosphatase involved in RNA polymerase II transcription regulation.</text>
</comment>
<keyword evidence="7 12" id="KW-0904">Protein phosphatase</keyword>
<evidence type="ECO:0000256" key="5">
    <source>
        <dbReference type="ARBA" id="ARBA00022801"/>
    </source>
</evidence>
<keyword evidence="4 12" id="KW-0863">Zinc-finger</keyword>
<evidence type="ECO:0000313" key="15">
    <source>
        <dbReference type="EMBL" id="KAK3390336.1"/>
    </source>
</evidence>
<protein>
    <recommendedName>
        <fullName evidence="12">RNA polymerase II subunit B1 CTD phosphatase RPAP2 homolog</fullName>
        <ecNumber evidence="12">3.1.3.16</ecNumber>
    </recommendedName>
</protein>
<evidence type="ECO:0000313" key="16">
    <source>
        <dbReference type="Proteomes" id="UP001285441"/>
    </source>
</evidence>
<evidence type="ECO:0000256" key="3">
    <source>
        <dbReference type="ARBA" id="ARBA00022723"/>
    </source>
</evidence>
<evidence type="ECO:0000256" key="10">
    <source>
        <dbReference type="ARBA" id="ARBA00048336"/>
    </source>
</evidence>
<reference evidence="15" key="1">
    <citation type="journal article" date="2023" name="Mol. Phylogenet. Evol.">
        <title>Genome-scale phylogeny and comparative genomics of the fungal order Sordariales.</title>
        <authorList>
            <person name="Hensen N."/>
            <person name="Bonometti L."/>
            <person name="Westerberg I."/>
            <person name="Brannstrom I.O."/>
            <person name="Guillou S."/>
            <person name="Cros-Aarteil S."/>
            <person name="Calhoun S."/>
            <person name="Haridas S."/>
            <person name="Kuo A."/>
            <person name="Mondo S."/>
            <person name="Pangilinan J."/>
            <person name="Riley R."/>
            <person name="LaButti K."/>
            <person name="Andreopoulos B."/>
            <person name="Lipzen A."/>
            <person name="Chen C."/>
            <person name="Yan M."/>
            <person name="Daum C."/>
            <person name="Ng V."/>
            <person name="Clum A."/>
            <person name="Steindorff A."/>
            <person name="Ohm R.A."/>
            <person name="Martin F."/>
            <person name="Silar P."/>
            <person name="Natvig D.O."/>
            <person name="Lalanne C."/>
            <person name="Gautier V."/>
            <person name="Ament-Velasquez S.L."/>
            <person name="Kruys A."/>
            <person name="Hutchinson M.I."/>
            <person name="Powell A.J."/>
            <person name="Barry K."/>
            <person name="Miller A.N."/>
            <person name="Grigoriev I.V."/>
            <person name="Debuchy R."/>
            <person name="Gladieux P."/>
            <person name="Hiltunen Thoren M."/>
            <person name="Johannesson H."/>
        </authorList>
    </citation>
    <scope>NUCLEOTIDE SEQUENCE</scope>
    <source>
        <strain evidence="15">CBS 232.78</strain>
    </source>
</reference>
<dbReference type="GO" id="GO:0008420">
    <property type="term" value="F:RNA polymerase II CTD heptapeptide repeat phosphatase activity"/>
    <property type="evidence" value="ECO:0007669"/>
    <property type="project" value="UniProtKB-UniRule"/>
</dbReference>
<dbReference type="InterPro" id="IPR038534">
    <property type="entry name" value="Rtr1/RPAP2_sf"/>
</dbReference>
<gene>
    <name evidence="15" type="ORF">B0H63DRAFT_519568</name>
</gene>
<comment type="subcellular location">
    <subcellularLocation>
        <location evidence="1 12">Nucleus</location>
    </subcellularLocation>
</comment>
<dbReference type="AlphaFoldDB" id="A0AAE0U485"/>
<feature type="region of interest" description="Disordered" evidence="13">
    <location>
        <begin position="201"/>
        <end position="237"/>
    </location>
</feature>
<dbReference type="PANTHER" id="PTHR14732:SF0">
    <property type="entry name" value="RNA POLYMERASE II SUBUNIT B1 CTD PHOSPHATASE RPAP2-RELATED"/>
    <property type="match status" value="1"/>
</dbReference>
<sequence>MSGPSSPPDSRAPKGILKAPKSSLASFFNATTTPPEPSSSGGASPSHTALPREHQLAIAQAKRLAQLRDEEIKPAIPLEIFERLSTFPLTSSPASAPSPADAAEFISSVCDFTPMEYLDLIEERNCLGKCGYALCARSRRNYEGEFKLQVSTGTIARTEDLNKWCSDECALRALFIKVQLDNPSYLRKDGKMVVKVELREEKNKKSAEATGKSSVATPSKDKRSTTASSAAEEDTELTQAMDMLELTKENRDAAALSVERGDGGRTSRPGHLFNLTIREKSSVAPARAPDPEDHNAHHMVEGHRITFGTDKDNRNKNGDSDDDDLFPTIHV</sequence>
<dbReference type="EC" id="3.1.3.16" evidence="12"/>
<comment type="similarity">
    <text evidence="2 11 12">Belongs to the RPAP2 family.</text>
</comment>
<evidence type="ECO:0000259" key="14">
    <source>
        <dbReference type="PROSITE" id="PS51479"/>
    </source>
</evidence>
<dbReference type="PROSITE" id="PS51479">
    <property type="entry name" value="ZF_RTR1"/>
    <property type="match status" value="1"/>
</dbReference>
<organism evidence="15 16">
    <name type="scientific">Podospora didyma</name>
    <dbReference type="NCBI Taxonomy" id="330526"/>
    <lineage>
        <taxon>Eukaryota</taxon>
        <taxon>Fungi</taxon>
        <taxon>Dikarya</taxon>
        <taxon>Ascomycota</taxon>
        <taxon>Pezizomycotina</taxon>
        <taxon>Sordariomycetes</taxon>
        <taxon>Sordariomycetidae</taxon>
        <taxon>Sordariales</taxon>
        <taxon>Podosporaceae</taxon>
        <taxon>Podospora</taxon>
    </lineage>
</organism>
<evidence type="ECO:0000256" key="4">
    <source>
        <dbReference type="ARBA" id="ARBA00022771"/>
    </source>
</evidence>
<feature type="region of interest" description="Disordered" evidence="13">
    <location>
        <begin position="281"/>
        <end position="331"/>
    </location>
</feature>
<keyword evidence="3 12" id="KW-0479">Metal-binding</keyword>
<evidence type="ECO:0000256" key="7">
    <source>
        <dbReference type="ARBA" id="ARBA00022912"/>
    </source>
</evidence>
<evidence type="ECO:0000256" key="9">
    <source>
        <dbReference type="ARBA" id="ARBA00047761"/>
    </source>
</evidence>
<evidence type="ECO:0000256" key="8">
    <source>
        <dbReference type="ARBA" id="ARBA00023242"/>
    </source>
</evidence>
<name>A0AAE0U485_9PEZI</name>
<keyword evidence="6 12" id="KW-0862">Zinc</keyword>
<feature type="domain" description="RTR1-type" evidence="14">
    <location>
        <begin position="107"/>
        <end position="188"/>
    </location>
</feature>
<comment type="catalytic activity">
    <reaction evidence="10 12">
        <text>O-phospho-L-threonyl-[protein] + H2O = L-threonyl-[protein] + phosphate</text>
        <dbReference type="Rhea" id="RHEA:47004"/>
        <dbReference type="Rhea" id="RHEA-COMP:11060"/>
        <dbReference type="Rhea" id="RHEA-COMP:11605"/>
        <dbReference type="ChEBI" id="CHEBI:15377"/>
        <dbReference type="ChEBI" id="CHEBI:30013"/>
        <dbReference type="ChEBI" id="CHEBI:43474"/>
        <dbReference type="ChEBI" id="CHEBI:61977"/>
        <dbReference type="EC" id="3.1.3.16"/>
    </reaction>
</comment>
<dbReference type="InterPro" id="IPR039693">
    <property type="entry name" value="Rtr1/RPAP2"/>
</dbReference>
<evidence type="ECO:0000256" key="12">
    <source>
        <dbReference type="RuleBase" id="RU367080"/>
    </source>
</evidence>
<dbReference type="InterPro" id="IPR007308">
    <property type="entry name" value="Rtr1/RPAP2_dom"/>
</dbReference>
<keyword evidence="16" id="KW-1185">Reference proteome</keyword>